<keyword evidence="3" id="KW-1185">Reference proteome</keyword>
<reference evidence="2 3" key="1">
    <citation type="journal article" date="2015" name="Plant Cell">
        <title>Oil accumulation by the oleaginous diatom Fistulifera solaris as revealed by the genome and transcriptome.</title>
        <authorList>
            <person name="Tanaka T."/>
            <person name="Maeda Y."/>
            <person name="Veluchamy A."/>
            <person name="Tanaka M."/>
            <person name="Abida H."/>
            <person name="Marechal E."/>
            <person name="Bowler C."/>
            <person name="Muto M."/>
            <person name="Sunaga Y."/>
            <person name="Tanaka M."/>
            <person name="Yoshino T."/>
            <person name="Taniguchi T."/>
            <person name="Fukuda Y."/>
            <person name="Nemoto M."/>
            <person name="Matsumoto M."/>
            <person name="Wong P.S."/>
            <person name="Aburatani S."/>
            <person name="Fujibuchi W."/>
        </authorList>
    </citation>
    <scope>NUCLEOTIDE SEQUENCE [LARGE SCALE GENOMIC DNA]</scope>
    <source>
        <strain evidence="2 3">JPCC DA0580</strain>
    </source>
</reference>
<dbReference type="PANTHER" id="PTHR13887:SF41">
    <property type="entry name" value="THIOREDOXIN SUPERFAMILY PROTEIN"/>
    <property type="match status" value="1"/>
</dbReference>
<dbReference type="InterPro" id="IPR001853">
    <property type="entry name" value="DSBA-like_thioredoxin_dom"/>
</dbReference>
<accession>A0A1Z5JB78</accession>
<sequence>MSLEGQDMEEHLVQKYGSSARQMLHDPKSRLKLMGEAVGIHFNNNRRMVNTIQAHQLMEFIKDKYGNDKANALMEQLYERYFVQAQDISKLETLVQVANDVSISGDDVQRAMVEVPSTLILQKDRHVKQNLGVTGVPFFMIYGADDDEDDDEPTVFSGAYPISFIADLLQKASKASTK</sequence>
<feature type="domain" description="DSBA-like thioredoxin" evidence="1">
    <location>
        <begin position="29"/>
        <end position="170"/>
    </location>
</feature>
<dbReference type="Pfam" id="PF01323">
    <property type="entry name" value="DSBA"/>
    <property type="match status" value="1"/>
</dbReference>
<dbReference type="EMBL" id="BDSP01000032">
    <property type="protein sequence ID" value="GAX11021.1"/>
    <property type="molecule type" value="Genomic_DNA"/>
</dbReference>
<dbReference type="AlphaFoldDB" id="A0A1Z5JB78"/>
<protein>
    <recommendedName>
        <fullName evidence="1">DSBA-like thioredoxin domain-containing protein</fullName>
    </recommendedName>
</protein>
<dbReference type="PANTHER" id="PTHR13887">
    <property type="entry name" value="GLUTATHIONE S-TRANSFERASE KAPPA"/>
    <property type="match status" value="1"/>
</dbReference>
<evidence type="ECO:0000313" key="3">
    <source>
        <dbReference type="Proteomes" id="UP000198406"/>
    </source>
</evidence>
<dbReference type="GO" id="GO:0016491">
    <property type="term" value="F:oxidoreductase activity"/>
    <property type="evidence" value="ECO:0007669"/>
    <property type="project" value="InterPro"/>
</dbReference>
<dbReference type="Gene3D" id="3.40.30.10">
    <property type="entry name" value="Glutaredoxin"/>
    <property type="match status" value="1"/>
</dbReference>
<gene>
    <name evidence="2" type="ORF">FisN_2Lh550</name>
</gene>
<organism evidence="2 3">
    <name type="scientific">Fistulifera solaris</name>
    <name type="common">Oleaginous diatom</name>
    <dbReference type="NCBI Taxonomy" id="1519565"/>
    <lineage>
        <taxon>Eukaryota</taxon>
        <taxon>Sar</taxon>
        <taxon>Stramenopiles</taxon>
        <taxon>Ochrophyta</taxon>
        <taxon>Bacillariophyta</taxon>
        <taxon>Bacillariophyceae</taxon>
        <taxon>Bacillariophycidae</taxon>
        <taxon>Naviculales</taxon>
        <taxon>Naviculaceae</taxon>
        <taxon>Fistulifera</taxon>
    </lineage>
</organism>
<evidence type="ECO:0000259" key="1">
    <source>
        <dbReference type="Pfam" id="PF01323"/>
    </source>
</evidence>
<dbReference type="Proteomes" id="UP000198406">
    <property type="component" value="Unassembled WGS sequence"/>
</dbReference>
<comment type="caution">
    <text evidence="2">The sequence shown here is derived from an EMBL/GenBank/DDBJ whole genome shotgun (WGS) entry which is preliminary data.</text>
</comment>
<evidence type="ECO:0000313" key="2">
    <source>
        <dbReference type="EMBL" id="GAX11021.1"/>
    </source>
</evidence>
<proteinExistence type="predicted"/>
<dbReference type="OrthoDB" id="60308at2759"/>
<dbReference type="InterPro" id="IPR036249">
    <property type="entry name" value="Thioredoxin-like_sf"/>
</dbReference>
<dbReference type="SUPFAM" id="SSF52833">
    <property type="entry name" value="Thioredoxin-like"/>
    <property type="match status" value="1"/>
</dbReference>
<dbReference type="InParanoid" id="A0A1Z5JB78"/>
<name>A0A1Z5JB78_FISSO</name>